<reference evidence="1" key="1">
    <citation type="journal article" date="2020" name="Nature">
        <title>Giant virus diversity and host interactions through global metagenomics.</title>
        <authorList>
            <person name="Schulz F."/>
            <person name="Roux S."/>
            <person name="Paez-Espino D."/>
            <person name="Jungbluth S."/>
            <person name="Walsh D.A."/>
            <person name="Denef V.J."/>
            <person name="McMahon K.D."/>
            <person name="Konstantinidis K.T."/>
            <person name="Eloe-Fadrosh E.A."/>
            <person name="Kyrpides N.C."/>
            <person name="Woyke T."/>
        </authorList>
    </citation>
    <scope>NUCLEOTIDE SEQUENCE</scope>
    <source>
        <strain evidence="1">GVMAG-M-3300020185-18</strain>
    </source>
</reference>
<sequence length="238" mass="27346">MSTIVETQTIQDPQPDCSCEKYFKSEAFEGTCSSCYEQNKPDKYQEFIKLQNANSPSPRFTHQELWDYTDKHAIPYDSQYWTVLKHLFATNSWQTDENLRKFIVHTKKKTNFKGIRAEQGAELMMLYLKTNHGGSFPNRHAQDKNGTMFWKIEHVVAGMIVDYWNITGGLHGGVAHCYYGNFGDRPINENKQGVDKCLGIPPAFRTDISSSKKLEKLKIWLHNVPTCATGGNKFYDTL</sequence>
<accession>A0A6C0C4H1</accession>
<name>A0A6C0C4H1_9ZZZZ</name>
<dbReference type="AlphaFoldDB" id="A0A6C0C4H1"/>
<organism evidence="1">
    <name type="scientific">viral metagenome</name>
    <dbReference type="NCBI Taxonomy" id="1070528"/>
    <lineage>
        <taxon>unclassified sequences</taxon>
        <taxon>metagenomes</taxon>
        <taxon>organismal metagenomes</taxon>
    </lineage>
</organism>
<evidence type="ECO:0000313" key="1">
    <source>
        <dbReference type="EMBL" id="QHS98548.1"/>
    </source>
</evidence>
<protein>
    <submittedName>
        <fullName evidence="1">Uncharacterized protein</fullName>
    </submittedName>
</protein>
<proteinExistence type="predicted"/>
<dbReference type="EMBL" id="MN739318">
    <property type="protein sequence ID" value="QHS98548.1"/>
    <property type="molecule type" value="Genomic_DNA"/>
</dbReference>